<feature type="domain" description="Reverse transcriptase" evidence="3">
    <location>
        <begin position="61"/>
        <end position="332"/>
    </location>
</feature>
<dbReference type="GO" id="GO:0003964">
    <property type="term" value="F:RNA-directed DNA polymerase activity"/>
    <property type="evidence" value="ECO:0007669"/>
    <property type="project" value="UniProtKB-KW"/>
</dbReference>
<keyword evidence="2" id="KW-1133">Transmembrane helix</keyword>
<dbReference type="PANTHER" id="PTHR34047:SF8">
    <property type="entry name" value="PROTEIN YKFC"/>
    <property type="match status" value="1"/>
</dbReference>
<feature type="transmembrane region" description="Helical" evidence="2">
    <location>
        <begin position="364"/>
        <end position="383"/>
    </location>
</feature>
<reference evidence="4 7" key="1">
    <citation type="submission" date="2018-07" db="EMBL/GenBank/DDBJ databases">
        <authorList>
            <consortium name="NARMS: The National Antimicrobial Resistance Monitoring System"/>
        </authorList>
    </citation>
    <scope>NUCLEOTIDE SEQUENCE [LARGE SCALE GENOMIC DNA]</scope>
    <source>
        <strain evidence="4 7">CVM N17C548</strain>
        <strain evidence="5 6">FSIS11812579</strain>
    </source>
</reference>
<name>A0A3H8R0Y7_CAMCO</name>
<evidence type="ECO:0000256" key="1">
    <source>
        <dbReference type="ARBA" id="ARBA00034120"/>
    </source>
</evidence>
<accession>A0A3H8R0Y7</accession>
<dbReference type="AlphaFoldDB" id="A0A3H8R0Y7"/>
<evidence type="ECO:0000313" key="5">
    <source>
        <dbReference type="EMBL" id="EAL8416617.1"/>
    </source>
</evidence>
<dbReference type="CDD" id="cd01646">
    <property type="entry name" value="RT_Bac_retron_I"/>
    <property type="match status" value="1"/>
</dbReference>
<dbReference type="InterPro" id="IPR051083">
    <property type="entry name" value="GrpII_Intron_Splice-Mob/Def"/>
</dbReference>
<keyword evidence="5" id="KW-0808">Transferase</keyword>
<dbReference type="Proteomes" id="UP000352088">
    <property type="component" value="Unassembled WGS sequence"/>
</dbReference>
<dbReference type="Pfam" id="PF00078">
    <property type="entry name" value="RVT_1"/>
    <property type="match status" value="1"/>
</dbReference>
<dbReference type="PROSITE" id="PS50878">
    <property type="entry name" value="RT_POL"/>
    <property type="match status" value="1"/>
</dbReference>
<organism evidence="4 7">
    <name type="scientific">Campylobacter coli</name>
    <dbReference type="NCBI Taxonomy" id="195"/>
    <lineage>
        <taxon>Bacteria</taxon>
        <taxon>Pseudomonadati</taxon>
        <taxon>Campylobacterota</taxon>
        <taxon>Epsilonproteobacteria</taxon>
        <taxon>Campylobacterales</taxon>
        <taxon>Campylobacteraceae</taxon>
        <taxon>Campylobacter</taxon>
    </lineage>
</organism>
<evidence type="ECO:0000313" key="4">
    <source>
        <dbReference type="EMBL" id="EAL6850514.1"/>
    </source>
</evidence>
<protein>
    <submittedName>
        <fullName evidence="5">RNA-directed DNA polymerase</fullName>
    </submittedName>
</protein>
<keyword evidence="5" id="KW-0695">RNA-directed DNA polymerase</keyword>
<sequence length="531" mass="63452">MQDKDNIKTYYECLKELSKEELYEGLLGYGMFADRIPNFLTSEYFFEFCKSNKPSFEQKEYRYIKYESMRNINVPRVLSIPNPFAYYKQCKILKEYWKKLQRYFYKKTKSNKYKISRIHIRKLYEKKLIDNKYYDVEIEKIFIMNFKNYKLDGTPEQEIFIGKGYKVNADISNCFPSIYTHSIPWVLIGKIGAKKNKGFTKLYYNKIDNATQWLNYGETHGILIGPHSSNLISEIILVAVDYKLSKKYKYIRNIDDYTCYVKSHEEAEQFLLDLSIELKKYGLSLNHKKTEIIKLPSSFEKPWKNKLKLFKLDSYSGGIKYTGIMPFLDMALNLMKDNKNNAAILNYAFKILIKKKMTPSAKKYFINIIHHLVLLYPYLIFLLDKIFNEKELITQENIEKISSDIFNLGKEKRNYEAMSYALYFALKYNFKLKEKINLLEEAKRKEDCILMLLCYLYDKKNNKDTEEYKIIANNFIINTTSKNTNFKILDDEYWLFAYEVLSREDPSALNKCKDWKQIKNSNISFIRQEFQ</sequence>
<comment type="caution">
    <text evidence="4">The sequence shown here is derived from an EMBL/GenBank/DDBJ whole genome shotgun (WGS) entry which is preliminary data.</text>
</comment>
<dbReference type="Proteomes" id="UP000333665">
    <property type="component" value="Unassembled WGS sequence"/>
</dbReference>
<evidence type="ECO:0000313" key="6">
    <source>
        <dbReference type="Proteomes" id="UP000333665"/>
    </source>
</evidence>
<keyword evidence="2" id="KW-0472">Membrane</keyword>
<dbReference type="RefSeq" id="WP_002787644.1">
    <property type="nucleotide sequence ID" value="NZ_AP028341.1"/>
</dbReference>
<dbReference type="PANTHER" id="PTHR34047">
    <property type="entry name" value="NUCLEAR INTRON MATURASE 1, MITOCHONDRIAL-RELATED"/>
    <property type="match status" value="1"/>
</dbReference>
<dbReference type="EMBL" id="AACRQU010000007">
    <property type="protein sequence ID" value="EAL8416617.1"/>
    <property type="molecule type" value="Genomic_DNA"/>
</dbReference>
<comment type="similarity">
    <text evidence="1">Belongs to the bacterial reverse transcriptase family.</text>
</comment>
<keyword evidence="5" id="KW-0548">Nucleotidyltransferase</keyword>
<proteinExistence type="inferred from homology"/>
<evidence type="ECO:0000313" key="7">
    <source>
        <dbReference type="Proteomes" id="UP000352088"/>
    </source>
</evidence>
<evidence type="ECO:0000259" key="3">
    <source>
        <dbReference type="PROSITE" id="PS50878"/>
    </source>
</evidence>
<dbReference type="EMBL" id="AACQHW010000003">
    <property type="protein sequence ID" value="EAL6850514.1"/>
    <property type="molecule type" value="Genomic_DNA"/>
</dbReference>
<evidence type="ECO:0000256" key="2">
    <source>
        <dbReference type="SAM" id="Phobius"/>
    </source>
</evidence>
<keyword evidence="2" id="KW-0812">Transmembrane</keyword>
<gene>
    <name evidence="4" type="ORF">DSX26_03420</name>
    <name evidence="5" type="ORF">DYF97_04350</name>
</gene>
<dbReference type="InterPro" id="IPR000477">
    <property type="entry name" value="RT_dom"/>
</dbReference>